<evidence type="ECO:0000313" key="2">
    <source>
        <dbReference type="Proteomes" id="UP000010472"/>
    </source>
</evidence>
<dbReference type="OrthoDB" id="466267at2"/>
<dbReference type="RefSeq" id="WP_015179925.1">
    <property type="nucleotide sequence ID" value="NC_019733.1"/>
</dbReference>
<proteinExistence type="predicted"/>
<dbReference type="Proteomes" id="UP000010472">
    <property type="component" value="Plasmid pCRI9333.01"/>
</dbReference>
<dbReference type="EMBL" id="CP003621">
    <property type="protein sequence ID" value="AFZ15494.1"/>
    <property type="molecule type" value="Genomic_DNA"/>
</dbReference>
<dbReference type="KEGG" id="cep:Cri9333_4715"/>
<keyword evidence="1" id="KW-0614">Plasmid</keyword>
<accession>K9W6R3</accession>
<evidence type="ECO:0000313" key="1">
    <source>
        <dbReference type="EMBL" id="AFZ15494.1"/>
    </source>
</evidence>
<geneLocation type="plasmid" evidence="1 2">
    <name>pCRI9333.01</name>
</geneLocation>
<protein>
    <submittedName>
        <fullName evidence="1">Uncharacterized protein</fullName>
    </submittedName>
</protein>
<dbReference type="HOGENOM" id="CLU_173131_0_0_3"/>
<dbReference type="AlphaFoldDB" id="K9W6R3"/>
<name>K9W6R3_9CYAN</name>
<keyword evidence="2" id="KW-1185">Reference proteome</keyword>
<reference evidence="1 2" key="1">
    <citation type="submission" date="2012-06" db="EMBL/GenBank/DDBJ databases">
        <title>Finished plasmid 1 of genome of Crinalium epipsammum PCC 9333.</title>
        <authorList>
            <consortium name="US DOE Joint Genome Institute"/>
            <person name="Gugger M."/>
            <person name="Coursin T."/>
            <person name="Rippka R."/>
            <person name="Tandeau De Marsac N."/>
            <person name="Huntemann M."/>
            <person name="Wei C.-L."/>
            <person name="Han J."/>
            <person name="Detter J.C."/>
            <person name="Han C."/>
            <person name="Tapia R."/>
            <person name="Davenport K."/>
            <person name="Daligault H."/>
            <person name="Erkkila T."/>
            <person name="Gu W."/>
            <person name="Munk A.C.C."/>
            <person name="Teshima H."/>
            <person name="Xu Y."/>
            <person name="Chain P."/>
            <person name="Chen A."/>
            <person name="Krypides N."/>
            <person name="Mavromatis K."/>
            <person name="Markowitz V."/>
            <person name="Szeto E."/>
            <person name="Ivanova N."/>
            <person name="Mikhailova N."/>
            <person name="Ovchinnikova G."/>
            <person name="Pagani I."/>
            <person name="Pati A."/>
            <person name="Goodwin L."/>
            <person name="Peters L."/>
            <person name="Pitluck S."/>
            <person name="Woyke T."/>
            <person name="Kerfeld C."/>
        </authorList>
    </citation>
    <scope>NUCLEOTIDE SEQUENCE [LARGE SCALE GENOMIC DNA]</scope>
    <source>
        <strain evidence="1 2">PCC 9333</strain>
        <plasmid evidence="2">Plasmid pCRI9333.01</plasmid>
    </source>
</reference>
<organism evidence="1 2">
    <name type="scientific">Crinalium epipsammum PCC 9333</name>
    <dbReference type="NCBI Taxonomy" id="1173022"/>
    <lineage>
        <taxon>Bacteria</taxon>
        <taxon>Bacillati</taxon>
        <taxon>Cyanobacteriota</taxon>
        <taxon>Cyanophyceae</taxon>
        <taxon>Gomontiellales</taxon>
        <taxon>Gomontiellaceae</taxon>
        <taxon>Crinalium</taxon>
    </lineage>
</organism>
<gene>
    <name evidence="1" type="ORF">Cri9333_4715</name>
</gene>
<sequence>MTKEARNKLIQIRVSPTENALAEKLASDERITLSDLVRKRIFRETAKLDIPRSIQFLNRSNKTLAQSDQYLAENSQQSESYNLIQQLREELMEAHTLIASGCQSVSIKRI</sequence>